<dbReference type="Pfam" id="PF13411">
    <property type="entry name" value="MerR_1"/>
    <property type="match status" value="1"/>
</dbReference>
<dbReference type="Gene3D" id="1.10.1660.10">
    <property type="match status" value="1"/>
</dbReference>
<evidence type="ECO:0000256" key="2">
    <source>
        <dbReference type="ARBA" id="ARBA00023125"/>
    </source>
</evidence>
<evidence type="ECO:0000256" key="1">
    <source>
        <dbReference type="ARBA" id="ARBA00023015"/>
    </source>
</evidence>
<dbReference type="InterPro" id="IPR000551">
    <property type="entry name" value="MerR-type_HTH_dom"/>
</dbReference>
<sequence length="294" mass="34035">MIHYSIKDLEHLSGIKAHTLRIWEQRYKLVEPKRTDTNIRYYNDNDLKLILNVSLLKEHGFKISTIAKMQKDEIKEEVLSITQKSDRYTDQIQGLTLAMIDMDEERFEKIIATSTLQAGFEKTVVNIIYPFLVKIGALWQAGSINVAQEHFISNLIRQKTIVAIDGQINSTDKNAKKYLMFLPNNENHELGLLFANYLVRVRSQRVIYLGTSLPYDDLITTSEHYQPDYMVSIFTSYPVRKDVQKYIDKLASDFSDKTILLSGSQVVAQPLDIPENVYVFKKMADLIDFIEENQ</sequence>
<dbReference type="Proteomes" id="UP000004095">
    <property type="component" value="Unassembled WGS sequence"/>
</dbReference>
<evidence type="ECO:0000256" key="3">
    <source>
        <dbReference type="ARBA" id="ARBA00023163"/>
    </source>
</evidence>
<proteinExistence type="predicted"/>
<dbReference type="Gene3D" id="3.40.50.280">
    <property type="entry name" value="Cobalamin-binding domain"/>
    <property type="match status" value="1"/>
</dbReference>
<comment type="caution">
    <text evidence="5">The sequence shown here is derived from an EMBL/GenBank/DDBJ whole genome shotgun (WGS) entry which is preliminary data.</text>
</comment>
<dbReference type="eggNOG" id="COG0789">
    <property type="taxonomic scope" value="Bacteria"/>
</dbReference>
<keyword evidence="2" id="KW-0238">DNA-binding</keyword>
<gene>
    <name evidence="5" type="ORF">M23134_03258</name>
</gene>
<dbReference type="GO" id="GO:0003700">
    <property type="term" value="F:DNA-binding transcription factor activity"/>
    <property type="evidence" value="ECO:0007669"/>
    <property type="project" value="InterPro"/>
</dbReference>
<name>A1ZGK3_MICM2</name>
<dbReference type="InterPro" id="IPR047057">
    <property type="entry name" value="MerR_fam"/>
</dbReference>
<dbReference type="PANTHER" id="PTHR30204:SF67">
    <property type="entry name" value="HTH-TYPE TRANSCRIPTIONAL REGULATOR MLRA-RELATED"/>
    <property type="match status" value="1"/>
</dbReference>
<dbReference type="Pfam" id="PF02607">
    <property type="entry name" value="B12-binding_2"/>
    <property type="match status" value="1"/>
</dbReference>
<dbReference type="InterPro" id="IPR003759">
    <property type="entry name" value="Cbl-bd_cap"/>
</dbReference>
<accession>A1ZGK3</accession>
<dbReference type="AlphaFoldDB" id="A1ZGK3"/>
<keyword evidence="1" id="KW-0805">Transcription regulation</keyword>
<dbReference type="EMBL" id="AAWS01000006">
    <property type="protein sequence ID" value="EAY30620.1"/>
    <property type="molecule type" value="Genomic_DNA"/>
</dbReference>
<dbReference type="InterPro" id="IPR036594">
    <property type="entry name" value="Meth_synthase_dom"/>
</dbReference>
<evidence type="ECO:0000259" key="4">
    <source>
        <dbReference type="PROSITE" id="PS50937"/>
    </source>
</evidence>
<keyword evidence="3" id="KW-0804">Transcription</keyword>
<dbReference type="eggNOG" id="COG5012">
    <property type="taxonomic scope" value="Bacteria"/>
</dbReference>
<dbReference type="GO" id="GO:0003677">
    <property type="term" value="F:DNA binding"/>
    <property type="evidence" value="ECO:0007669"/>
    <property type="project" value="UniProtKB-KW"/>
</dbReference>
<dbReference type="PANTHER" id="PTHR30204">
    <property type="entry name" value="REDOX-CYCLING DRUG-SENSING TRANSCRIPTIONAL ACTIVATOR SOXR"/>
    <property type="match status" value="1"/>
</dbReference>
<keyword evidence="6" id="KW-1185">Reference proteome</keyword>
<reference evidence="5 6" key="1">
    <citation type="submission" date="2007-01" db="EMBL/GenBank/DDBJ databases">
        <authorList>
            <person name="Haygood M."/>
            <person name="Podell S."/>
            <person name="Anderson C."/>
            <person name="Hopkinson B."/>
            <person name="Roe K."/>
            <person name="Barbeau K."/>
            <person name="Gaasterland T."/>
            <person name="Ferriera S."/>
            <person name="Johnson J."/>
            <person name="Kravitz S."/>
            <person name="Beeson K."/>
            <person name="Sutton G."/>
            <person name="Rogers Y.-H."/>
            <person name="Friedman R."/>
            <person name="Frazier M."/>
            <person name="Venter J.C."/>
        </authorList>
    </citation>
    <scope>NUCLEOTIDE SEQUENCE [LARGE SCALE GENOMIC DNA]</scope>
    <source>
        <strain evidence="5 6">ATCC 23134</strain>
    </source>
</reference>
<dbReference type="InterPro" id="IPR009061">
    <property type="entry name" value="DNA-bd_dom_put_sf"/>
</dbReference>
<dbReference type="SUPFAM" id="SSF46955">
    <property type="entry name" value="Putative DNA-binding domain"/>
    <property type="match status" value="1"/>
</dbReference>
<dbReference type="SMART" id="SM00422">
    <property type="entry name" value="HTH_MERR"/>
    <property type="match status" value="1"/>
</dbReference>
<dbReference type="Gene3D" id="1.10.1240.10">
    <property type="entry name" value="Methionine synthase domain"/>
    <property type="match status" value="1"/>
</dbReference>
<organism evidence="5 6">
    <name type="scientific">Microscilla marina ATCC 23134</name>
    <dbReference type="NCBI Taxonomy" id="313606"/>
    <lineage>
        <taxon>Bacteria</taxon>
        <taxon>Pseudomonadati</taxon>
        <taxon>Bacteroidota</taxon>
        <taxon>Cytophagia</taxon>
        <taxon>Cytophagales</taxon>
        <taxon>Microscillaceae</taxon>
        <taxon>Microscilla</taxon>
    </lineage>
</organism>
<feature type="domain" description="HTH merR-type" evidence="4">
    <location>
        <begin position="3"/>
        <end position="72"/>
    </location>
</feature>
<protein>
    <submittedName>
        <fullName evidence="5">Transcriptional regulator, MerR family protein</fullName>
    </submittedName>
</protein>
<dbReference type="CDD" id="cd01104">
    <property type="entry name" value="HTH_MlrA-CarA"/>
    <property type="match status" value="1"/>
</dbReference>
<dbReference type="PROSITE" id="PS50937">
    <property type="entry name" value="HTH_MERR_2"/>
    <property type="match status" value="1"/>
</dbReference>
<evidence type="ECO:0000313" key="5">
    <source>
        <dbReference type="EMBL" id="EAY30620.1"/>
    </source>
</evidence>
<dbReference type="RefSeq" id="WP_002694925.1">
    <property type="nucleotide sequence ID" value="NZ_AAWS01000006.1"/>
</dbReference>
<evidence type="ECO:0000313" key="6">
    <source>
        <dbReference type="Proteomes" id="UP000004095"/>
    </source>
</evidence>
<dbReference type="OrthoDB" id="9800334at2"/>